<protein>
    <submittedName>
        <fullName evidence="2">Copper resistance protein NlpE</fullName>
    </submittedName>
</protein>
<reference evidence="2 3" key="1">
    <citation type="journal article" date="2006" name="Int. J. Syst. Evol. Microbiol.">
        <title>Myroides pelagicus sp. nov., isolated from seawater in Thailand.</title>
        <authorList>
            <person name="Yoon J."/>
            <person name="Maneerat S."/>
            <person name="Kawai F."/>
            <person name="Yokota A."/>
        </authorList>
    </citation>
    <scope>NUCLEOTIDE SEQUENCE [LARGE SCALE GENOMIC DNA]</scope>
    <source>
        <strain evidence="2 3">SM1T</strain>
    </source>
</reference>
<dbReference type="AlphaFoldDB" id="A0A7K1GLN8"/>
<dbReference type="RefSeq" id="WP_155035732.1">
    <property type="nucleotide sequence ID" value="NZ_JBHTIG010000014.1"/>
</dbReference>
<evidence type="ECO:0000313" key="2">
    <source>
        <dbReference type="EMBL" id="MTH29736.1"/>
    </source>
</evidence>
<feature type="signal peptide" evidence="1">
    <location>
        <begin position="1"/>
        <end position="21"/>
    </location>
</feature>
<evidence type="ECO:0000256" key="1">
    <source>
        <dbReference type="SAM" id="SignalP"/>
    </source>
</evidence>
<dbReference type="InterPro" id="IPR007298">
    <property type="entry name" value="Cu-R_lipoprotein_NlpE"/>
</dbReference>
<gene>
    <name evidence="2" type="ORF">GJV77_07370</name>
</gene>
<dbReference type="Pfam" id="PF04170">
    <property type="entry name" value="NlpE"/>
    <property type="match status" value="1"/>
</dbReference>
<proteinExistence type="predicted"/>
<dbReference type="PROSITE" id="PS51257">
    <property type="entry name" value="PROKAR_LIPOPROTEIN"/>
    <property type="match status" value="1"/>
</dbReference>
<comment type="caution">
    <text evidence="2">The sequence shown here is derived from an EMBL/GenBank/DDBJ whole genome shotgun (WGS) entry which is preliminary data.</text>
</comment>
<accession>A0A7K1GLN8</accession>
<organism evidence="2 3">
    <name type="scientific">Myroides pelagicus</name>
    <dbReference type="NCBI Taxonomy" id="270914"/>
    <lineage>
        <taxon>Bacteria</taxon>
        <taxon>Pseudomonadati</taxon>
        <taxon>Bacteroidota</taxon>
        <taxon>Flavobacteriia</taxon>
        <taxon>Flavobacteriales</taxon>
        <taxon>Flavobacteriaceae</taxon>
        <taxon>Myroides</taxon>
    </lineage>
</organism>
<dbReference type="OrthoDB" id="5348860at2"/>
<dbReference type="Gene3D" id="2.40.128.640">
    <property type="match status" value="1"/>
</dbReference>
<keyword evidence="3" id="KW-1185">Reference proteome</keyword>
<feature type="chain" id="PRO_5029681025" evidence="1">
    <location>
        <begin position="22"/>
        <end position="153"/>
    </location>
</feature>
<name>A0A7K1GLN8_9FLAO</name>
<evidence type="ECO:0000313" key="3">
    <source>
        <dbReference type="Proteomes" id="UP000488936"/>
    </source>
</evidence>
<sequence length="153" mass="16621">MKRKSVLVVAALALSIGFVSCKNDKKTDAETKVEQVIKEEIVIDDHTSENALDWAGTYQGVLPCADCPGIETTIVLNQDGTFSKVTVYQEKADAKFEDKGAFTWNDKGSIVVLKTETGETSQYQVAEGSILALDTAGNVIEGELAENYRLAKK</sequence>
<dbReference type="Proteomes" id="UP000488936">
    <property type="component" value="Unassembled WGS sequence"/>
</dbReference>
<keyword evidence="1" id="KW-0732">Signal</keyword>
<dbReference type="EMBL" id="WMJY01000013">
    <property type="protein sequence ID" value="MTH29736.1"/>
    <property type="molecule type" value="Genomic_DNA"/>
</dbReference>